<dbReference type="Gene3D" id="3.30.450.20">
    <property type="entry name" value="PAS domain"/>
    <property type="match status" value="1"/>
</dbReference>
<dbReference type="Gene3D" id="3.30.565.10">
    <property type="entry name" value="Histidine kinase-like ATPase, C-terminal domain"/>
    <property type="match status" value="1"/>
</dbReference>
<dbReference type="InterPro" id="IPR003594">
    <property type="entry name" value="HATPase_dom"/>
</dbReference>
<dbReference type="GO" id="GO:0004673">
    <property type="term" value="F:protein histidine kinase activity"/>
    <property type="evidence" value="ECO:0007669"/>
    <property type="project" value="UniProtKB-EC"/>
</dbReference>
<keyword evidence="9" id="KW-1185">Reference proteome</keyword>
<proteinExistence type="predicted"/>
<evidence type="ECO:0000259" key="7">
    <source>
        <dbReference type="SMART" id="SM00387"/>
    </source>
</evidence>
<keyword evidence="3 6" id="KW-0812">Transmembrane</keyword>
<dbReference type="EC" id="2.7.13.3" evidence="8"/>
<sequence>MALSLQFLLRSLLCNSVIRTTLFSYLSLNLLLLFLLGYLTIRDSTAGITKEVTDSGYKVMEQAALGFGFNLEEAKRPLVQLAGNYSVISLMNPTLEIGYAQRIQHERNISDLAYGVSNFQSLISDILILGKNGYINNLDGRKSLKWDYRFSEQPWFKAAVDAKSNRGFITLGLHKQNYYLENIYSKYNQTALSIAIPVKDYYGKTIGAAIANLDLKKINRQFELSSYQNNESIFMVDDNQTIIVHKDEDSIGKRLDFSGIERIYRSDSGSFVSRFDGVEQLVIFHSTSEKGLHLISTVPMSVIRSQADPLRANLIGTLYLCLCLNALISIIITVRISRPIGKLLHTLDNMGEDSLYVISKNYKYSELNLIGEKFKELVGRTQLLVKQNFLSTIAMKEAELKSLQSQINPHFLFNTLQALQTEIVCGNTDDSNRLVLSLGGLLRYSMKQSAELVPLERELQNVKDYLFIMNIKYDNRIEVQYDIPNPAVLHYRTVKLTLQPIVENAIIHGFLENPEENARIRIRLLQVSKGAMVEVEDTGCGMSRESKRRLVERLRNPEASPESIGLSNVNQRIQLKFGSGYGIRIRSRPGLYTRIYVILPKSEGEGDAVSE</sequence>
<comment type="subcellular location">
    <subcellularLocation>
        <location evidence="1">Cell membrane</location>
        <topology evidence="1">Multi-pass membrane protein</topology>
    </subcellularLocation>
</comment>
<feature type="domain" description="Histidine kinase/HSP90-like ATPase" evidence="7">
    <location>
        <begin position="493"/>
        <end position="603"/>
    </location>
</feature>
<evidence type="ECO:0000313" key="8">
    <source>
        <dbReference type="EMBL" id="MFC5653697.1"/>
    </source>
</evidence>
<evidence type="ECO:0000256" key="6">
    <source>
        <dbReference type="SAM" id="Phobius"/>
    </source>
</evidence>
<dbReference type="PANTHER" id="PTHR34220:SF7">
    <property type="entry name" value="SENSOR HISTIDINE KINASE YPDA"/>
    <property type="match status" value="1"/>
</dbReference>
<dbReference type="InterPro" id="IPR010559">
    <property type="entry name" value="Sig_transdc_His_kin_internal"/>
</dbReference>
<keyword evidence="8" id="KW-0808">Transferase</keyword>
<dbReference type="Pfam" id="PF02518">
    <property type="entry name" value="HATPase_c"/>
    <property type="match status" value="1"/>
</dbReference>
<dbReference type="InterPro" id="IPR033479">
    <property type="entry name" value="dCache_1"/>
</dbReference>
<keyword evidence="8" id="KW-0418">Kinase</keyword>
<evidence type="ECO:0000256" key="4">
    <source>
        <dbReference type="ARBA" id="ARBA00022989"/>
    </source>
</evidence>
<keyword evidence="5 6" id="KW-0472">Membrane</keyword>
<dbReference type="RefSeq" id="WP_379192528.1">
    <property type="nucleotide sequence ID" value="NZ_JBHSOW010000134.1"/>
</dbReference>
<dbReference type="InterPro" id="IPR050640">
    <property type="entry name" value="Bact_2-comp_sensor_kinase"/>
</dbReference>
<keyword evidence="4 6" id="KW-1133">Transmembrane helix</keyword>
<feature type="transmembrane region" description="Helical" evidence="6">
    <location>
        <begin position="24"/>
        <end position="41"/>
    </location>
</feature>
<evidence type="ECO:0000313" key="9">
    <source>
        <dbReference type="Proteomes" id="UP001596047"/>
    </source>
</evidence>
<keyword evidence="2" id="KW-1003">Cell membrane</keyword>
<evidence type="ECO:0000256" key="3">
    <source>
        <dbReference type="ARBA" id="ARBA00022692"/>
    </source>
</evidence>
<dbReference type="Proteomes" id="UP001596047">
    <property type="component" value="Unassembled WGS sequence"/>
</dbReference>
<accession>A0ABW0W6A5</accession>
<feature type="transmembrane region" description="Helical" evidence="6">
    <location>
        <begin position="314"/>
        <end position="334"/>
    </location>
</feature>
<gene>
    <name evidence="8" type="ORF">ACFPYJ_32205</name>
</gene>
<dbReference type="SUPFAM" id="SSF55874">
    <property type="entry name" value="ATPase domain of HSP90 chaperone/DNA topoisomerase II/histidine kinase"/>
    <property type="match status" value="1"/>
</dbReference>
<evidence type="ECO:0000256" key="5">
    <source>
        <dbReference type="ARBA" id="ARBA00023136"/>
    </source>
</evidence>
<reference evidence="9" key="1">
    <citation type="journal article" date="2019" name="Int. J. Syst. Evol. Microbiol.">
        <title>The Global Catalogue of Microorganisms (GCM) 10K type strain sequencing project: providing services to taxonomists for standard genome sequencing and annotation.</title>
        <authorList>
            <consortium name="The Broad Institute Genomics Platform"/>
            <consortium name="The Broad Institute Genome Sequencing Center for Infectious Disease"/>
            <person name="Wu L."/>
            <person name="Ma J."/>
        </authorList>
    </citation>
    <scope>NUCLEOTIDE SEQUENCE [LARGE SCALE GENOMIC DNA]</scope>
    <source>
        <strain evidence="9">CGMCC 1.3240</strain>
    </source>
</reference>
<organism evidence="8 9">
    <name type="scientific">Paenibacillus solisilvae</name>
    <dbReference type="NCBI Taxonomy" id="2486751"/>
    <lineage>
        <taxon>Bacteria</taxon>
        <taxon>Bacillati</taxon>
        <taxon>Bacillota</taxon>
        <taxon>Bacilli</taxon>
        <taxon>Bacillales</taxon>
        <taxon>Paenibacillaceae</taxon>
        <taxon>Paenibacillus</taxon>
    </lineage>
</organism>
<dbReference type="Pfam" id="PF02743">
    <property type="entry name" value="dCache_1"/>
    <property type="match status" value="1"/>
</dbReference>
<protein>
    <submittedName>
        <fullName evidence="8">Sensor histidine kinase</fullName>
        <ecNumber evidence="8">2.7.13.3</ecNumber>
    </submittedName>
</protein>
<name>A0ABW0W6A5_9BACL</name>
<dbReference type="SMART" id="SM00387">
    <property type="entry name" value="HATPase_c"/>
    <property type="match status" value="1"/>
</dbReference>
<evidence type="ECO:0000256" key="2">
    <source>
        <dbReference type="ARBA" id="ARBA00022475"/>
    </source>
</evidence>
<dbReference type="InterPro" id="IPR036890">
    <property type="entry name" value="HATPase_C_sf"/>
</dbReference>
<dbReference type="CDD" id="cd18773">
    <property type="entry name" value="PDC1_HK_sensor"/>
    <property type="match status" value="1"/>
</dbReference>
<dbReference type="EMBL" id="JBHSOW010000134">
    <property type="protein sequence ID" value="MFC5653697.1"/>
    <property type="molecule type" value="Genomic_DNA"/>
</dbReference>
<evidence type="ECO:0000256" key="1">
    <source>
        <dbReference type="ARBA" id="ARBA00004651"/>
    </source>
</evidence>
<dbReference type="PANTHER" id="PTHR34220">
    <property type="entry name" value="SENSOR HISTIDINE KINASE YPDA"/>
    <property type="match status" value="1"/>
</dbReference>
<dbReference type="Pfam" id="PF06580">
    <property type="entry name" value="His_kinase"/>
    <property type="match status" value="1"/>
</dbReference>
<comment type="caution">
    <text evidence="8">The sequence shown here is derived from an EMBL/GenBank/DDBJ whole genome shotgun (WGS) entry which is preliminary data.</text>
</comment>